<keyword evidence="2" id="KW-1185">Reference proteome</keyword>
<evidence type="ECO:0000313" key="1">
    <source>
        <dbReference type="EMBL" id="CAA7269943.1"/>
    </source>
</evidence>
<comment type="caution">
    <text evidence="1">The sequence shown here is derived from an EMBL/GenBank/DDBJ whole genome shotgun (WGS) entry which is preliminary data.</text>
</comment>
<protein>
    <submittedName>
        <fullName evidence="1">Uncharacterized protein</fullName>
    </submittedName>
</protein>
<gene>
    <name evidence="1" type="ORF">AAE3_LOCUS12215</name>
</gene>
<sequence length="144" mass="15958">MYATLRDPELKISLAAVLRSPNPLIVIASNGKVLPFTDQIPMSSSSLPTLSCRSSGLANLRQIIHPRRRALSVHPIHPTYHYYHLPLSYTRTHVDPVVFDADILSRLPPSQSRKLAHGRTEKQAGPYVDDTRAEWVVGSGSVVI</sequence>
<accession>A0A8S0XS12</accession>
<evidence type="ECO:0000313" key="2">
    <source>
        <dbReference type="Proteomes" id="UP000467700"/>
    </source>
</evidence>
<dbReference type="Proteomes" id="UP000467700">
    <property type="component" value="Unassembled WGS sequence"/>
</dbReference>
<proteinExistence type="predicted"/>
<dbReference type="AlphaFoldDB" id="A0A8S0XS12"/>
<organism evidence="1 2">
    <name type="scientific">Cyclocybe aegerita</name>
    <name type="common">Black poplar mushroom</name>
    <name type="synonym">Agrocybe aegerita</name>
    <dbReference type="NCBI Taxonomy" id="1973307"/>
    <lineage>
        <taxon>Eukaryota</taxon>
        <taxon>Fungi</taxon>
        <taxon>Dikarya</taxon>
        <taxon>Basidiomycota</taxon>
        <taxon>Agaricomycotina</taxon>
        <taxon>Agaricomycetes</taxon>
        <taxon>Agaricomycetidae</taxon>
        <taxon>Agaricales</taxon>
        <taxon>Agaricineae</taxon>
        <taxon>Bolbitiaceae</taxon>
        <taxon>Cyclocybe</taxon>
    </lineage>
</organism>
<reference evidence="1 2" key="1">
    <citation type="submission" date="2020-01" db="EMBL/GenBank/DDBJ databases">
        <authorList>
            <person name="Gupta K D."/>
        </authorList>
    </citation>
    <scope>NUCLEOTIDE SEQUENCE [LARGE SCALE GENOMIC DNA]</scope>
</reference>
<name>A0A8S0XS12_CYCAE</name>
<dbReference type="EMBL" id="CACVBS010000083">
    <property type="protein sequence ID" value="CAA7269943.1"/>
    <property type="molecule type" value="Genomic_DNA"/>
</dbReference>